<accession>A0AA41Y3M3</accession>
<comment type="caution">
    <text evidence="8">The sequence shown here is derived from an EMBL/GenBank/DDBJ whole genome shotgun (WGS) entry which is preliminary data.</text>
</comment>
<reference evidence="8" key="1">
    <citation type="submission" date="2022-04" db="EMBL/GenBank/DDBJ databases">
        <title>Brenneria sp. isolated from walnut trees in Serbia.</title>
        <authorList>
            <person name="Gasic K."/>
            <person name="Zlatkovic N."/>
            <person name="Kuzmanovic N."/>
        </authorList>
    </citation>
    <scope>NUCLEOTIDE SEQUENCE</scope>
    <source>
        <strain evidence="9">KBI 423</strain>
        <strain evidence="8">KBI 447</strain>
    </source>
</reference>
<dbReference type="EMBL" id="JAMPJU010000012">
    <property type="protein sequence ID" value="MCV9883423.1"/>
    <property type="molecule type" value="Genomic_DNA"/>
</dbReference>
<evidence type="ECO:0000313" key="8">
    <source>
        <dbReference type="EMBL" id="MCV9880034.1"/>
    </source>
</evidence>
<name>A0AA41Y3M3_9GAMM</name>
<keyword evidence="10" id="KW-1185">Reference proteome</keyword>
<sequence length="140" mass="14951">MLDSINRVLDKPDFGKLLLRLSFSILMLLHGWHKVHNGIGGIEGMLAAAGIPTFVGYGVYVGEVVTPVLMILGILTRPSALIFSFTMVVAALLSNPAGFAMLTKTGAWAVEPAAVFFFAGLAIALLGSGKYSVMSNPRWR</sequence>
<comment type="similarity">
    <text evidence="2">Belongs to the DoxX family.</text>
</comment>
<proteinExistence type="inferred from homology"/>
<evidence type="ECO:0000256" key="3">
    <source>
        <dbReference type="ARBA" id="ARBA00022475"/>
    </source>
</evidence>
<feature type="transmembrane region" description="Helical" evidence="7">
    <location>
        <begin position="68"/>
        <end position="93"/>
    </location>
</feature>
<protein>
    <submittedName>
        <fullName evidence="8">DoxX family protein</fullName>
    </submittedName>
</protein>
<dbReference type="Pfam" id="PF07681">
    <property type="entry name" value="DoxX"/>
    <property type="match status" value="1"/>
</dbReference>
<organism evidence="8 11">
    <name type="scientific">Brenneria izbisi</name>
    <dbReference type="NCBI Taxonomy" id="2939450"/>
    <lineage>
        <taxon>Bacteria</taxon>
        <taxon>Pseudomonadati</taxon>
        <taxon>Pseudomonadota</taxon>
        <taxon>Gammaproteobacteria</taxon>
        <taxon>Enterobacterales</taxon>
        <taxon>Pectobacteriaceae</taxon>
        <taxon>Brenneria</taxon>
    </lineage>
</organism>
<keyword evidence="4 7" id="KW-0812">Transmembrane</keyword>
<feature type="transmembrane region" description="Helical" evidence="7">
    <location>
        <begin position="113"/>
        <end position="133"/>
    </location>
</feature>
<dbReference type="PANTHER" id="PTHR33452:SF1">
    <property type="entry name" value="INNER MEMBRANE PROTEIN YPHA-RELATED"/>
    <property type="match status" value="1"/>
</dbReference>
<dbReference type="Proteomes" id="UP001165568">
    <property type="component" value="Unassembled WGS sequence"/>
</dbReference>
<comment type="subcellular location">
    <subcellularLocation>
        <location evidence="1">Cell membrane</location>
        <topology evidence="1">Multi-pass membrane protein</topology>
    </subcellularLocation>
</comment>
<evidence type="ECO:0000313" key="10">
    <source>
        <dbReference type="Proteomes" id="UP001165568"/>
    </source>
</evidence>
<evidence type="ECO:0000256" key="2">
    <source>
        <dbReference type="ARBA" id="ARBA00006679"/>
    </source>
</evidence>
<evidence type="ECO:0000256" key="1">
    <source>
        <dbReference type="ARBA" id="ARBA00004651"/>
    </source>
</evidence>
<dbReference type="AlphaFoldDB" id="A0AA41Y3M3"/>
<evidence type="ECO:0000256" key="4">
    <source>
        <dbReference type="ARBA" id="ARBA00022692"/>
    </source>
</evidence>
<gene>
    <name evidence="8" type="ORF">NC803_14395</name>
    <name evidence="9" type="ORF">NC856_14220</name>
</gene>
<keyword evidence="6 7" id="KW-0472">Membrane</keyword>
<dbReference type="InterPro" id="IPR032808">
    <property type="entry name" value="DoxX"/>
</dbReference>
<dbReference type="PANTHER" id="PTHR33452">
    <property type="entry name" value="OXIDOREDUCTASE CATD-RELATED"/>
    <property type="match status" value="1"/>
</dbReference>
<dbReference type="InterPro" id="IPR051907">
    <property type="entry name" value="DoxX-like_oxidoreductase"/>
</dbReference>
<dbReference type="RefSeq" id="WP_264091097.1">
    <property type="nucleotide sequence ID" value="NZ_JAMPJT010000012.1"/>
</dbReference>
<evidence type="ECO:0000256" key="7">
    <source>
        <dbReference type="SAM" id="Phobius"/>
    </source>
</evidence>
<dbReference type="GO" id="GO:0005886">
    <property type="term" value="C:plasma membrane"/>
    <property type="evidence" value="ECO:0007669"/>
    <property type="project" value="UniProtKB-SubCell"/>
</dbReference>
<keyword evidence="5 7" id="KW-1133">Transmembrane helix</keyword>
<evidence type="ECO:0000313" key="9">
    <source>
        <dbReference type="EMBL" id="MCV9883423.1"/>
    </source>
</evidence>
<dbReference type="Proteomes" id="UP001165569">
    <property type="component" value="Unassembled WGS sequence"/>
</dbReference>
<evidence type="ECO:0000256" key="5">
    <source>
        <dbReference type="ARBA" id="ARBA00022989"/>
    </source>
</evidence>
<keyword evidence="3" id="KW-1003">Cell membrane</keyword>
<dbReference type="EMBL" id="JAMPJT010000012">
    <property type="protein sequence ID" value="MCV9880034.1"/>
    <property type="molecule type" value="Genomic_DNA"/>
</dbReference>
<evidence type="ECO:0000313" key="11">
    <source>
        <dbReference type="Proteomes" id="UP001165569"/>
    </source>
</evidence>
<evidence type="ECO:0000256" key="6">
    <source>
        <dbReference type="ARBA" id="ARBA00023136"/>
    </source>
</evidence>